<dbReference type="GO" id="GO:0000421">
    <property type="term" value="C:autophagosome membrane"/>
    <property type="evidence" value="ECO:0007669"/>
    <property type="project" value="TreeGrafter"/>
</dbReference>
<dbReference type="PANTHER" id="PTHR15949">
    <property type="entry name" value="TESTIS-EXPRESSED PROTEIN 264"/>
    <property type="match status" value="1"/>
</dbReference>
<dbReference type="PANTHER" id="PTHR15949:SF3">
    <property type="entry name" value="TESTIS-EXPRESSED PROTEIN 264"/>
    <property type="match status" value="1"/>
</dbReference>
<gene>
    <name evidence="2" type="ORF">TASK_LOCUS8300</name>
</gene>
<organism evidence="4">
    <name type="scientific">Taenia asiatica</name>
    <name type="common">Asian tapeworm</name>
    <dbReference type="NCBI Taxonomy" id="60517"/>
    <lineage>
        <taxon>Eukaryota</taxon>
        <taxon>Metazoa</taxon>
        <taxon>Spiralia</taxon>
        <taxon>Lophotrochozoa</taxon>
        <taxon>Platyhelminthes</taxon>
        <taxon>Cestoda</taxon>
        <taxon>Eucestoda</taxon>
        <taxon>Cyclophyllidea</taxon>
        <taxon>Taeniidae</taxon>
        <taxon>Taenia</taxon>
    </lineage>
</organism>
<feature type="transmembrane region" description="Helical" evidence="1">
    <location>
        <begin position="6"/>
        <end position="26"/>
    </location>
</feature>
<reference evidence="2 3" key="2">
    <citation type="submission" date="2018-11" db="EMBL/GenBank/DDBJ databases">
        <authorList>
            <consortium name="Pathogen Informatics"/>
        </authorList>
    </citation>
    <scope>NUCLEOTIDE SEQUENCE [LARGE SCALE GENOMIC DNA]</scope>
</reference>
<dbReference type="WBParaSite" id="TASK_0000829901-mRNA-1">
    <property type="protein sequence ID" value="TASK_0000829901-mRNA-1"/>
    <property type="gene ID" value="TASK_0000829901"/>
</dbReference>
<feature type="transmembrane region" description="Helical" evidence="1">
    <location>
        <begin position="156"/>
        <end position="177"/>
    </location>
</feature>
<dbReference type="GO" id="GO:0005634">
    <property type="term" value="C:nucleus"/>
    <property type="evidence" value="ECO:0007669"/>
    <property type="project" value="TreeGrafter"/>
</dbReference>
<name>A0A0R3WC82_TAEAS</name>
<dbReference type="GO" id="GO:0106300">
    <property type="term" value="P:protein-DNA covalent cross-linking repair"/>
    <property type="evidence" value="ECO:0007669"/>
    <property type="project" value="TreeGrafter"/>
</dbReference>
<keyword evidence="1" id="KW-0472">Membrane</keyword>
<feature type="transmembrane region" description="Helical" evidence="1">
    <location>
        <begin position="129"/>
        <end position="150"/>
    </location>
</feature>
<dbReference type="GO" id="GO:0005657">
    <property type="term" value="C:replication fork"/>
    <property type="evidence" value="ECO:0007669"/>
    <property type="project" value="TreeGrafter"/>
</dbReference>
<dbReference type="AlphaFoldDB" id="A0A0R3WC82"/>
<evidence type="ECO:0000313" key="3">
    <source>
        <dbReference type="Proteomes" id="UP000282613"/>
    </source>
</evidence>
<keyword evidence="1" id="KW-1133">Transmembrane helix</keyword>
<keyword evidence="1" id="KW-0812">Transmembrane</keyword>
<dbReference type="Proteomes" id="UP000282613">
    <property type="component" value="Unassembled WGS sequence"/>
</dbReference>
<feature type="transmembrane region" description="Helical" evidence="1">
    <location>
        <begin position="189"/>
        <end position="207"/>
    </location>
</feature>
<reference evidence="4" key="1">
    <citation type="submission" date="2017-02" db="UniProtKB">
        <authorList>
            <consortium name="WormBaseParasite"/>
        </authorList>
    </citation>
    <scope>IDENTIFICATION</scope>
</reference>
<dbReference type="GO" id="GO:0061709">
    <property type="term" value="P:reticulophagy"/>
    <property type="evidence" value="ECO:0007669"/>
    <property type="project" value="TreeGrafter"/>
</dbReference>
<dbReference type="EMBL" id="UYRS01018767">
    <property type="protein sequence ID" value="VDK39967.1"/>
    <property type="molecule type" value="Genomic_DNA"/>
</dbReference>
<protein>
    <submittedName>
        <fullName evidence="4">Testis-expressed sequence 264 protein</fullName>
    </submittedName>
</protein>
<evidence type="ECO:0000313" key="4">
    <source>
        <dbReference type="WBParaSite" id="TASK_0000829901-mRNA-1"/>
    </source>
</evidence>
<sequence>MLGLLIGFIVLTLLLLICTIALLCYISGIFQSADLSISSDIPYLKDGATFYYKTNIGSYSSLGGLFTEAYSIAPGITQCGVYYDDPGKAAAKDCRSAVGVILTESSGDVAENFEKHGFKKFFIPPIKDALYGSFPHVSFLSIFIGLWKALPLLRKQFIVIFGLIFWSVCRSSSAVNLRISRYTMMQRSITLVFLKIMKLSLFLISPITKTMKLTRFRTWKGSKYLMERKRLNKCRIEYWYPFL</sequence>
<keyword evidence="3" id="KW-1185">Reference proteome</keyword>
<evidence type="ECO:0000313" key="2">
    <source>
        <dbReference type="EMBL" id="VDK39967.1"/>
    </source>
</evidence>
<dbReference type="GO" id="GO:0005789">
    <property type="term" value="C:endoplasmic reticulum membrane"/>
    <property type="evidence" value="ECO:0007669"/>
    <property type="project" value="TreeGrafter"/>
</dbReference>
<dbReference type="OrthoDB" id="2140079at2759"/>
<accession>A0A0R3WC82</accession>
<evidence type="ECO:0000256" key="1">
    <source>
        <dbReference type="SAM" id="Phobius"/>
    </source>
</evidence>
<proteinExistence type="predicted"/>